<dbReference type="OrthoDB" id="5818519at2"/>
<evidence type="ECO:0000256" key="1">
    <source>
        <dbReference type="ARBA" id="ARBA00023015"/>
    </source>
</evidence>
<keyword evidence="2" id="KW-0238">DNA-binding</keyword>
<dbReference type="PROSITE" id="PS01124">
    <property type="entry name" value="HTH_ARAC_FAMILY_2"/>
    <property type="match status" value="1"/>
</dbReference>
<dbReference type="InterPro" id="IPR018060">
    <property type="entry name" value="HTH_AraC"/>
</dbReference>
<name>A0A1H9MAX7_9GAMM</name>
<dbReference type="GO" id="GO:0003700">
    <property type="term" value="F:DNA-binding transcription factor activity"/>
    <property type="evidence" value="ECO:0007669"/>
    <property type="project" value="InterPro"/>
</dbReference>
<dbReference type="STRING" id="489703.SAMN04488038_12031"/>
<evidence type="ECO:0000256" key="3">
    <source>
        <dbReference type="ARBA" id="ARBA00023163"/>
    </source>
</evidence>
<evidence type="ECO:0000259" key="4">
    <source>
        <dbReference type="PROSITE" id="PS01124"/>
    </source>
</evidence>
<dbReference type="Pfam" id="PF12833">
    <property type="entry name" value="HTH_18"/>
    <property type="match status" value="1"/>
</dbReference>
<keyword evidence="1" id="KW-0805">Transcription regulation</keyword>
<proteinExistence type="predicted"/>
<dbReference type="PANTHER" id="PTHR47894:SF1">
    <property type="entry name" value="HTH-TYPE TRANSCRIPTIONAL REGULATOR VQSM"/>
    <property type="match status" value="1"/>
</dbReference>
<dbReference type="EMBL" id="FOFS01000020">
    <property type="protein sequence ID" value="SER20629.1"/>
    <property type="molecule type" value="Genomic_DNA"/>
</dbReference>
<dbReference type="Gene3D" id="1.10.10.60">
    <property type="entry name" value="Homeodomain-like"/>
    <property type="match status" value="1"/>
</dbReference>
<sequence length="343" mass="38364">MRQTPSLPARYFVRLLDMLRESGVDVSLLLRQARVSRALLERNDGMLPLDQVDRLLAQAAQLSGRDDLGFELGRSLRISSHSVVGYGMLTSSSVDEGLRFLARYFRLITPVLQLRYQRSREQLRLRFTPALPLRHESLMVHLEATLLGVHGIIRELLGGSLPPHRVYLGYPAPPHAARYREIENAQCQFGHSGDAGFLMVFPAAGFARVPALADAIAFRVVESRCASMLQNLVIGDRIADWVRMMLREASEGLPSLKALAQMLNLSTRTLSRHLKREGLVFRELVREIAHEKACRQLAAGHASITQIALDLGYSDVANFARAFRRRSGMSPSRYRRGAPSSEA</sequence>
<protein>
    <submittedName>
        <fullName evidence="5">Transcriptional regulator, AraC family</fullName>
    </submittedName>
</protein>
<dbReference type="Proteomes" id="UP000199233">
    <property type="component" value="Unassembled WGS sequence"/>
</dbReference>
<organism evidence="5 6">
    <name type="scientific">Solimonas aquatica</name>
    <dbReference type="NCBI Taxonomy" id="489703"/>
    <lineage>
        <taxon>Bacteria</taxon>
        <taxon>Pseudomonadati</taxon>
        <taxon>Pseudomonadota</taxon>
        <taxon>Gammaproteobacteria</taxon>
        <taxon>Nevskiales</taxon>
        <taxon>Nevskiaceae</taxon>
        <taxon>Solimonas</taxon>
    </lineage>
</organism>
<dbReference type="GO" id="GO:0005829">
    <property type="term" value="C:cytosol"/>
    <property type="evidence" value="ECO:0007669"/>
    <property type="project" value="TreeGrafter"/>
</dbReference>
<dbReference type="GO" id="GO:0000976">
    <property type="term" value="F:transcription cis-regulatory region binding"/>
    <property type="evidence" value="ECO:0007669"/>
    <property type="project" value="TreeGrafter"/>
</dbReference>
<accession>A0A1H9MAX7</accession>
<dbReference type="RefSeq" id="WP_093289586.1">
    <property type="nucleotide sequence ID" value="NZ_FOFS01000020.1"/>
</dbReference>
<dbReference type="Pfam" id="PF12625">
    <property type="entry name" value="Arabinose_bd"/>
    <property type="match status" value="1"/>
</dbReference>
<dbReference type="SMART" id="SM00342">
    <property type="entry name" value="HTH_ARAC"/>
    <property type="match status" value="1"/>
</dbReference>
<keyword evidence="6" id="KW-1185">Reference proteome</keyword>
<dbReference type="PANTHER" id="PTHR47894">
    <property type="entry name" value="HTH-TYPE TRANSCRIPTIONAL REGULATOR GADX"/>
    <property type="match status" value="1"/>
</dbReference>
<dbReference type="InterPro" id="IPR032687">
    <property type="entry name" value="AraC-type_N"/>
</dbReference>
<evidence type="ECO:0000313" key="5">
    <source>
        <dbReference type="EMBL" id="SER20629.1"/>
    </source>
</evidence>
<dbReference type="SUPFAM" id="SSF46689">
    <property type="entry name" value="Homeodomain-like"/>
    <property type="match status" value="1"/>
</dbReference>
<feature type="domain" description="HTH araC/xylS-type" evidence="4">
    <location>
        <begin position="236"/>
        <end position="337"/>
    </location>
</feature>
<evidence type="ECO:0000256" key="2">
    <source>
        <dbReference type="ARBA" id="ARBA00023125"/>
    </source>
</evidence>
<evidence type="ECO:0000313" key="6">
    <source>
        <dbReference type="Proteomes" id="UP000199233"/>
    </source>
</evidence>
<gene>
    <name evidence="5" type="ORF">SAMN04488038_12031</name>
</gene>
<dbReference type="AlphaFoldDB" id="A0A1H9MAX7"/>
<reference evidence="5 6" key="1">
    <citation type="submission" date="2016-10" db="EMBL/GenBank/DDBJ databases">
        <authorList>
            <person name="de Groot N.N."/>
        </authorList>
    </citation>
    <scope>NUCLEOTIDE SEQUENCE [LARGE SCALE GENOMIC DNA]</scope>
    <source>
        <strain evidence="5 6">DSM 25927</strain>
    </source>
</reference>
<dbReference type="InterPro" id="IPR020449">
    <property type="entry name" value="Tscrpt_reg_AraC-type_HTH"/>
</dbReference>
<keyword evidence="3" id="KW-0804">Transcription</keyword>
<dbReference type="InterPro" id="IPR009057">
    <property type="entry name" value="Homeodomain-like_sf"/>
</dbReference>
<dbReference type="PRINTS" id="PR00032">
    <property type="entry name" value="HTHARAC"/>
</dbReference>